<evidence type="ECO:0000313" key="3">
    <source>
        <dbReference type="Proteomes" id="UP001465976"/>
    </source>
</evidence>
<evidence type="ECO:0000256" key="1">
    <source>
        <dbReference type="SAM" id="MobiDB-lite"/>
    </source>
</evidence>
<protein>
    <submittedName>
        <fullName evidence="2">Uncharacterized protein</fullName>
    </submittedName>
</protein>
<gene>
    <name evidence="2" type="ORF">V5O48_013866</name>
</gene>
<comment type="caution">
    <text evidence="2">The sequence shown here is derived from an EMBL/GenBank/DDBJ whole genome shotgun (WGS) entry which is preliminary data.</text>
</comment>
<name>A0ABR3EYW8_9AGAR</name>
<feature type="compositionally biased region" description="Basic residues" evidence="1">
    <location>
        <begin position="133"/>
        <end position="147"/>
    </location>
</feature>
<dbReference type="Proteomes" id="UP001465976">
    <property type="component" value="Unassembled WGS sequence"/>
</dbReference>
<proteinExistence type="predicted"/>
<sequence length="527" mass="58761">MKVRLKIPARIKTKIKSIIVPGTPSFSFKRALRHCVENEARLGHLDHPPLVEDTVFCEDEDTASWEDAASLASSAHPLSPLSSLTSLSSLNSDLTPLSSASSLSLTLSETHNCPSSPQASPSRPNVAPTACQKRNRRNKDKGHRNRERARLQTKGTQDSMDPNIQSSVYEQHVHTSTPDAVSYSFAQSAPVCSTGFICCDDNVQFTEPFWLHELCGPHSRFKLREIMWNGRTAIPILDEDGRIITLLAGRPRSRKWSRLATEAAALLEILRPRCNFFNSKGPNRRGEFGAINVGISYGGGQTTWQLRMHGTYRNTIRTLLDHDEDLSLPFDNSVFTCTAFNFGPHTECVHHLDHSNYPPGWCAIWSLGKFNLKRGGHLVLRDLGIAVRFPPGSLILVPSASCRHENTRIGEQETQYSFTQFSAGGLFRWVEHEHQPEWRYNEELGELSEDEARIRLERDEARWSSGLALLSTAHELCININEAAIPTGMDSLGDGIPPPHFNIAVLDYIMPLLGTVYLYIASGDTVT</sequence>
<accession>A0ABR3EYW8</accession>
<dbReference type="Gene3D" id="3.60.130.30">
    <property type="match status" value="1"/>
</dbReference>
<feature type="compositionally biased region" description="Polar residues" evidence="1">
    <location>
        <begin position="111"/>
        <end position="123"/>
    </location>
</feature>
<feature type="compositionally biased region" description="Polar residues" evidence="1">
    <location>
        <begin position="153"/>
        <end position="162"/>
    </location>
</feature>
<evidence type="ECO:0000313" key="2">
    <source>
        <dbReference type="EMBL" id="KAL0568127.1"/>
    </source>
</evidence>
<keyword evidence="3" id="KW-1185">Reference proteome</keyword>
<organism evidence="2 3">
    <name type="scientific">Marasmius crinis-equi</name>
    <dbReference type="NCBI Taxonomy" id="585013"/>
    <lineage>
        <taxon>Eukaryota</taxon>
        <taxon>Fungi</taxon>
        <taxon>Dikarya</taxon>
        <taxon>Basidiomycota</taxon>
        <taxon>Agaricomycotina</taxon>
        <taxon>Agaricomycetes</taxon>
        <taxon>Agaricomycetidae</taxon>
        <taxon>Agaricales</taxon>
        <taxon>Marasmiineae</taxon>
        <taxon>Marasmiaceae</taxon>
        <taxon>Marasmius</taxon>
    </lineage>
</organism>
<reference evidence="2 3" key="1">
    <citation type="submission" date="2024-02" db="EMBL/GenBank/DDBJ databases">
        <title>A draft genome for the cacao thread blight pathogen Marasmius crinis-equi.</title>
        <authorList>
            <person name="Cohen S.P."/>
            <person name="Baruah I.K."/>
            <person name="Amoako-Attah I."/>
            <person name="Bukari Y."/>
            <person name="Meinhardt L.W."/>
            <person name="Bailey B.A."/>
        </authorList>
    </citation>
    <scope>NUCLEOTIDE SEQUENCE [LARGE SCALE GENOMIC DNA]</scope>
    <source>
        <strain evidence="2 3">GH-76</strain>
    </source>
</reference>
<dbReference type="EMBL" id="JBAHYK010001408">
    <property type="protein sequence ID" value="KAL0568127.1"/>
    <property type="molecule type" value="Genomic_DNA"/>
</dbReference>
<feature type="region of interest" description="Disordered" evidence="1">
    <location>
        <begin position="108"/>
        <end position="162"/>
    </location>
</feature>